<gene>
    <name evidence="2" type="ORF">P170DRAFT_257967</name>
</gene>
<evidence type="ECO:0000256" key="1">
    <source>
        <dbReference type="SAM" id="Phobius"/>
    </source>
</evidence>
<dbReference type="RefSeq" id="XP_024701290.1">
    <property type="nucleotide sequence ID" value="XM_024843061.1"/>
</dbReference>
<sequence>MKERALDSLRRFRRLGWPWMEEERRSAPRSATILILASPSTLNTATRSENNFQFDRPQSHSLCSQASVPHSDPESTGWLVRPGDEGMLNVLEIFPPSSRGWTKHHRRGKVKAPPKKNFVIKTFFPSAFFLLGCLAAWLDIITFIGPEATHN</sequence>
<dbReference type="VEuPathDB" id="FungiDB:P170DRAFT_257967"/>
<evidence type="ECO:0000313" key="2">
    <source>
        <dbReference type="EMBL" id="PLB45988.1"/>
    </source>
</evidence>
<protein>
    <submittedName>
        <fullName evidence="2">Uncharacterized protein</fullName>
    </submittedName>
</protein>
<feature type="transmembrane region" description="Helical" evidence="1">
    <location>
        <begin position="123"/>
        <end position="145"/>
    </location>
</feature>
<organism evidence="2 3">
    <name type="scientific">Aspergillus steynii IBT 23096</name>
    <dbReference type="NCBI Taxonomy" id="1392250"/>
    <lineage>
        <taxon>Eukaryota</taxon>
        <taxon>Fungi</taxon>
        <taxon>Dikarya</taxon>
        <taxon>Ascomycota</taxon>
        <taxon>Pezizomycotina</taxon>
        <taxon>Eurotiomycetes</taxon>
        <taxon>Eurotiomycetidae</taxon>
        <taxon>Eurotiales</taxon>
        <taxon>Aspergillaceae</taxon>
        <taxon>Aspergillus</taxon>
        <taxon>Aspergillus subgen. Circumdati</taxon>
    </lineage>
</organism>
<proteinExistence type="predicted"/>
<reference evidence="2 3" key="1">
    <citation type="submission" date="2016-12" db="EMBL/GenBank/DDBJ databases">
        <title>The genomes of Aspergillus section Nigri reveals drivers in fungal speciation.</title>
        <authorList>
            <consortium name="DOE Joint Genome Institute"/>
            <person name="Vesth T.C."/>
            <person name="Nybo J."/>
            <person name="Theobald S."/>
            <person name="Brandl J."/>
            <person name="Frisvad J.C."/>
            <person name="Nielsen K.F."/>
            <person name="Lyhne E.K."/>
            <person name="Kogle M.E."/>
            <person name="Kuo A."/>
            <person name="Riley R."/>
            <person name="Clum A."/>
            <person name="Nolan M."/>
            <person name="Lipzen A."/>
            <person name="Salamov A."/>
            <person name="Henrissat B."/>
            <person name="Wiebenga A."/>
            <person name="De Vries R.P."/>
            <person name="Grigoriev I.V."/>
            <person name="Mortensen U.H."/>
            <person name="Andersen M.R."/>
            <person name="Baker S.E."/>
        </authorList>
    </citation>
    <scope>NUCLEOTIDE SEQUENCE [LARGE SCALE GENOMIC DNA]</scope>
    <source>
        <strain evidence="2 3">IBT 23096</strain>
    </source>
</reference>
<keyword evidence="1" id="KW-0812">Transmembrane</keyword>
<accession>A0A2I2FZD5</accession>
<dbReference type="Proteomes" id="UP000234275">
    <property type="component" value="Unassembled WGS sequence"/>
</dbReference>
<evidence type="ECO:0000313" key="3">
    <source>
        <dbReference type="Proteomes" id="UP000234275"/>
    </source>
</evidence>
<dbReference type="AlphaFoldDB" id="A0A2I2FZD5"/>
<keyword evidence="3" id="KW-1185">Reference proteome</keyword>
<keyword evidence="1" id="KW-0472">Membrane</keyword>
<name>A0A2I2FZD5_9EURO</name>
<dbReference type="EMBL" id="MSFO01000007">
    <property type="protein sequence ID" value="PLB45988.1"/>
    <property type="molecule type" value="Genomic_DNA"/>
</dbReference>
<keyword evidence="1" id="KW-1133">Transmembrane helix</keyword>
<dbReference type="GeneID" id="36550760"/>
<comment type="caution">
    <text evidence="2">The sequence shown here is derived from an EMBL/GenBank/DDBJ whole genome shotgun (WGS) entry which is preliminary data.</text>
</comment>